<evidence type="ECO:0000313" key="7">
    <source>
        <dbReference type="Proteomes" id="UP000321638"/>
    </source>
</evidence>
<dbReference type="Gene3D" id="3.40.190.10">
    <property type="entry name" value="Periplasmic binding protein-like II"/>
    <property type="match status" value="2"/>
</dbReference>
<keyword evidence="4" id="KW-0804">Transcription</keyword>
<evidence type="ECO:0000256" key="1">
    <source>
        <dbReference type="ARBA" id="ARBA00009437"/>
    </source>
</evidence>
<keyword evidence="3" id="KW-0238">DNA-binding</keyword>
<dbReference type="CDD" id="cd05466">
    <property type="entry name" value="PBP2_LTTR_substrate"/>
    <property type="match status" value="1"/>
</dbReference>
<dbReference type="InterPro" id="IPR036388">
    <property type="entry name" value="WH-like_DNA-bd_sf"/>
</dbReference>
<dbReference type="Gene3D" id="1.10.10.10">
    <property type="entry name" value="Winged helix-like DNA-binding domain superfamily/Winged helix DNA-binding domain"/>
    <property type="match status" value="1"/>
</dbReference>
<evidence type="ECO:0000256" key="4">
    <source>
        <dbReference type="ARBA" id="ARBA00023163"/>
    </source>
</evidence>
<protein>
    <submittedName>
        <fullName evidence="6">LysR family transcriptional regulator</fullName>
    </submittedName>
</protein>
<dbReference type="OrthoDB" id="7840053at2"/>
<dbReference type="PANTHER" id="PTHR30126">
    <property type="entry name" value="HTH-TYPE TRANSCRIPTIONAL REGULATOR"/>
    <property type="match status" value="1"/>
</dbReference>
<evidence type="ECO:0000256" key="2">
    <source>
        <dbReference type="ARBA" id="ARBA00023015"/>
    </source>
</evidence>
<dbReference type="SUPFAM" id="SSF53850">
    <property type="entry name" value="Periplasmic binding protein-like II"/>
    <property type="match status" value="1"/>
</dbReference>
<keyword evidence="2" id="KW-0805">Transcription regulation</keyword>
<dbReference type="InterPro" id="IPR005119">
    <property type="entry name" value="LysR_subst-bd"/>
</dbReference>
<dbReference type="PROSITE" id="PS50931">
    <property type="entry name" value="HTH_LYSR"/>
    <property type="match status" value="1"/>
</dbReference>
<keyword evidence="7" id="KW-1185">Reference proteome</keyword>
<dbReference type="AlphaFoldDB" id="A0A5C8PSU0"/>
<evidence type="ECO:0000259" key="5">
    <source>
        <dbReference type="PROSITE" id="PS50931"/>
    </source>
</evidence>
<dbReference type="PANTHER" id="PTHR30126:SF39">
    <property type="entry name" value="HTH-TYPE TRANSCRIPTIONAL REGULATOR CYSL"/>
    <property type="match status" value="1"/>
</dbReference>
<dbReference type="InterPro" id="IPR000847">
    <property type="entry name" value="LysR_HTH_N"/>
</dbReference>
<dbReference type="EMBL" id="VDUZ01000004">
    <property type="protein sequence ID" value="TXL80376.1"/>
    <property type="molecule type" value="Genomic_DNA"/>
</dbReference>
<gene>
    <name evidence="6" type="ORF">FHP25_04920</name>
</gene>
<reference evidence="6 7" key="1">
    <citation type="submission" date="2019-06" db="EMBL/GenBank/DDBJ databases">
        <title>New taxonomy in bacterial strain CC-CFT640, isolated from vineyard.</title>
        <authorList>
            <person name="Lin S.-Y."/>
            <person name="Tsai C.-F."/>
            <person name="Young C.-C."/>
        </authorList>
    </citation>
    <scope>NUCLEOTIDE SEQUENCE [LARGE SCALE GENOMIC DNA]</scope>
    <source>
        <strain evidence="6 7">CC-CFT640</strain>
    </source>
</reference>
<sequence length="294" mass="31887">MRDLKLDQLHAFARVIELGSFSAAAERLQLSQPAVSLQVRQLERRLGVRLIERIGKRATPTAAGAVLVEHARRIEGVVSAAMDDIATHASGALGRVRIGTGATACIYLLPPVLRDLRRRFPTLELTVTTGNTSDVLKALEISQLDVGLVTLPASGRMFEVIPVLDDAFVAIAAADDTRLPRQATPAALAKLPLVLYETAGNTRRVVDDWFMRAGIRMTPVMELGSVEAIKELVAAGLGCAVLPGTSIRRNGERLPIVARPLAPRLQRKLALVLRRDKVVNRGLREVMSAIRQLA</sequence>
<dbReference type="SUPFAM" id="SSF46785">
    <property type="entry name" value="Winged helix' DNA-binding domain"/>
    <property type="match status" value="1"/>
</dbReference>
<comment type="similarity">
    <text evidence="1">Belongs to the LysR transcriptional regulatory family.</text>
</comment>
<dbReference type="InterPro" id="IPR036390">
    <property type="entry name" value="WH_DNA-bd_sf"/>
</dbReference>
<accession>A0A5C8PSU0</accession>
<organism evidence="6 7">
    <name type="scientific">Vineibacter terrae</name>
    <dbReference type="NCBI Taxonomy" id="2586908"/>
    <lineage>
        <taxon>Bacteria</taxon>
        <taxon>Pseudomonadati</taxon>
        <taxon>Pseudomonadota</taxon>
        <taxon>Alphaproteobacteria</taxon>
        <taxon>Hyphomicrobiales</taxon>
        <taxon>Vineibacter</taxon>
    </lineage>
</organism>
<comment type="caution">
    <text evidence="6">The sequence shown here is derived from an EMBL/GenBank/DDBJ whole genome shotgun (WGS) entry which is preliminary data.</text>
</comment>
<evidence type="ECO:0000313" key="6">
    <source>
        <dbReference type="EMBL" id="TXL80376.1"/>
    </source>
</evidence>
<name>A0A5C8PSU0_9HYPH</name>
<dbReference type="Proteomes" id="UP000321638">
    <property type="component" value="Unassembled WGS sequence"/>
</dbReference>
<dbReference type="GO" id="GO:0000976">
    <property type="term" value="F:transcription cis-regulatory region binding"/>
    <property type="evidence" value="ECO:0007669"/>
    <property type="project" value="TreeGrafter"/>
</dbReference>
<dbReference type="RefSeq" id="WP_147845790.1">
    <property type="nucleotide sequence ID" value="NZ_VDUZ01000004.1"/>
</dbReference>
<proteinExistence type="inferred from homology"/>
<dbReference type="FunFam" id="1.10.10.10:FF:000001">
    <property type="entry name" value="LysR family transcriptional regulator"/>
    <property type="match status" value="1"/>
</dbReference>
<dbReference type="Pfam" id="PF00126">
    <property type="entry name" value="HTH_1"/>
    <property type="match status" value="1"/>
</dbReference>
<evidence type="ECO:0000256" key="3">
    <source>
        <dbReference type="ARBA" id="ARBA00023125"/>
    </source>
</evidence>
<dbReference type="GO" id="GO:0003700">
    <property type="term" value="F:DNA-binding transcription factor activity"/>
    <property type="evidence" value="ECO:0007669"/>
    <property type="project" value="InterPro"/>
</dbReference>
<dbReference type="PRINTS" id="PR00039">
    <property type="entry name" value="HTHLYSR"/>
</dbReference>
<dbReference type="Pfam" id="PF03466">
    <property type="entry name" value="LysR_substrate"/>
    <property type="match status" value="1"/>
</dbReference>
<feature type="domain" description="HTH lysR-type" evidence="5">
    <location>
        <begin position="4"/>
        <end position="61"/>
    </location>
</feature>